<keyword evidence="3" id="KW-1185">Reference proteome</keyword>
<dbReference type="Gramene" id="Psat05G0039800-T1">
    <property type="protein sequence ID" value="KAI5402779.1"/>
    <property type="gene ID" value="KIW84_050398"/>
</dbReference>
<dbReference type="EMBL" id="JAMSHJ010000005">
    <property type="protein sequence ID" value="KAI5402779.1"/>
    <property type="molecule type" value="Genomic_DNA"/>
</dbReference>
<gene>
    <name evidence="2" type="ORF">KIW84_050398</name>
</gene>
<dbReference type="PANTHER" id="PTHR10997">
    <property type="entry name" value="IMPORTIN-7, 8, 11"/>
    <property type="match status" value="1"/>
</dbReference>
<dbReference type="GO" id="GO:0005049">
    <property type="term" value="F:nuclear export signal receptor activity"/>
    <property type="evidence" value="ECO:0007669"/>
    <property type="project" value="TreeGrafter"/>
</dbReference>
<feature type="domain" description="Exportin-2 C-terminal" evidence="1">
    <location>
        <begin position="1"/>
        <end position="119"/>
    </location>
</feature>
<sequence length="119" mass="13701">NPIFNHYLFESVAILVKRASERDPSLVSVFETSLFPRLEIILSNDVTEFFPYTFQLLALLVELNRPPIPPIYMQIFEILLSPDSWKRASNVPALVRLLQVFLQKAQNEISQGDKLTKVL</sequence>
<dbReference type="GO" id="GO:0005829">
    <property type="term" value="C:cytosol"/>
    <property type="evidence" value="ECO:0007669"/>
    <property type="project" value="TreeGrafter"/>
</dbReference>
<name>A0A9D4WHA8_PEA</name>
<dbReference type="SUPFAM" id="SSF48371">
    <property type="entry name" value="ARM repeat"/>
    <property type="match status" value="1"/>
</dbReference>
<dbReference type="PANTHER" id="PTHR10997:SF8">
    <property type="entry name" value="EXPORTIN-2"/>
    <property type="match status" value="1"/>
</dbReference>
<dbReference type="InterPro" id="IPR005043">
    <property type="entry name" value="XPO2_C"/>
</dbReference>
<evidence type="ECO:0000313" key="3">
    <source>
        <dbReference type="Proteomes" id="UP001058974"/>
    </source>
</evidence>
<protein>
    <recommendedName>
        <fullName evidence="1">Exportin-2 C-terminal domain-containing protein</fullName>
    </recommendedName>
</protein>
<dbReference type="AlphaFoldDB" id="A0A9D4WHA8"/>
<evidence type="ECO:0000313" key="2">
    <source>
        <dbReference type="EMBL" id="KAI5402779.1"/>
    </source>
</evidence>
<dbReference type="GO" id="GO:0005635">
    <property type="term" value="C:nuclear envelope"/>
    <property type="evidence" value="ECO:0007669"/>
    <property type="project" value="TreeGrafter"/>
</dbReference>
<dbReference type="InterPro" id="IPR011989">
    <property type="entry name" value="ARM-like"/>
</dbReference>
<comment type="caution">
    <text evidence="2">The sequence shown here is derived from an EMBL/GenBank/DDBJ whole genome shotgun (WGS) entry which is preliminary data.</text>
</comment>
<evidence type="ECO:0000259" key="1">
    <source>
        <dbReference type="Pfam" id="PF03378"/>
    </source>
</evidence>
<dbReference type="Pfam" id="PF03378">
    <property type="entry name" value="CAS_CSE1"/>
    <property type="match status" value="1"/>
</dbReference>
<accession>A0A9D4WHA8</accession>
<dbReference type="InterPro" id="IPR016024">
    <property type="entry name" value="ARM-type_fold"/>
</dbReference>
<dbReference type="GO" id="GO:0006606">
    <property type="term" value="P:protein import into nucleus"/>
    <property type="evidence" value="ECO:0007669"/>
    <property type="project" value="TreeGrafter"/>
</dbReference>
<dbReference type="Proteomes" id="UP001058974">
    <property type="component" value="Chromosome 5"/>
</dbReference>
<organism evidence="2 3">
    <name type="scientific">Pisum sativum</name>
    <name type="common">Garden pea</name>
    <name type="synonym">Lathyrus oleraceus</name>
    <dbReference type="NCBI Taxonomy" id="3888"/>
    <lineage>
        <taxon>Eukaryota</taxon>
        <taxon>Viridiplantae</taxon>
        <taxon>Streptophyta</taxon>
        <taxon>Embryophyta</taxon>
        <taxon>Tracheophyta</taxon>
        <taxon>Spermatophyta</taxon>
        <taxon>Magnoliopsida</taxon>
        <taxon>eudicotyledons</taxon>
        <taxon>Gunneridae</taxon>
        <taxon>Pentapetalae</taxon>
        <taxon>rosids</taxon>
        <taxon>fabids</taxon>
        <taxon>Fabales</taxon>
        <taxon>Fabaceae</taxon>
        <taxon>Papilionoideae</taxon>
        <taxon>50 kb inversion clade</taxon>
        <taxon>NPAAA clade</taxon>
        <taxon>Hologalegina</taxon>
        <taxon>IRL clade</taxon>
        <taxon>Fabeae</taxon>
        <taxon>Lathyrus</taxon>
    </lineage>
</organism>
<dbReference type="Gene3D" id="1.25.10.10">
    <property type="entry name" value="Leucine-rich Repeat Variant"/>
    <property type="match status" value="1"/>
</dbReference>
<feature type="non-terminal residue" evidence="2">
    <location>
        <position position="119"/>
    </location>
</feature>
<reference evidence="2 3" key="1">
    <citation type="journal article" date="2022" name="Nat. Genet.">
        <title>Improved pea reference genome and pan-genome highlight genomic features and evolutionary characteristics.</title>
        <authorList>
            <person name="Yang T."/>
            <person name="Liu R."/>
            <person name="Luo Y."/>
            <person name="Hu S."/>
            <person name="Wang D."/>
            <person name="Wang C."/>
            <person name="Pandey M.K."/>
            <person name="Ge S."/>
            <person name="Xu Q."/>
            <person name="Li N."/>
            <person name="Li G."/>
            <person name="Huang Y."/>
            <person name="Saxena R.K."/>
            <person name="Ji Y."/>
            <person name="Li M."/>
            <person name="Yan X."/>
            <person name="He Y."/>
            <person name="Liu Y."/>
            <person name="Wang X."/>
            <person name="Xiang C."/>
            <person name="Varshney R.K."/>
            <person name="Ding H."/>
            <person name="Gao S."/>
            <person name="Zong X."/>
        </authorList>
    </citation>
    <scope>NUCLEOTIDE SEQUENCE [LARGE SCALE GENOMIC DNA]</scope>
    <source>
        <strain evidence="2 3">cv. Zhongwan 6</strain>
    </source>
</reference>
<dbReference type="GO" id="GO:0006611">
    <property type="term" value="P:protein export from nucleus"/>
    <property type="evidence" value="ECO:0007669"/>
    <property type="project" value="TreeGrafter"/>
</dbReference>
<proteinExistence type="predicted"/>
<feature type="non-terminal residue" evidence="2">
    <location>
        <position position="1"/>
    </location>
</feature>
<dbReference type="GO" id="GO:0031267">
    <property type="term" value="F:small GTPase binding"/>
    <property type="evidence" value="ECO:0007669"/>
    <property type="project" value="InterPro"/>
</dbReference>